<reference evidence="1" key="1">
    <citation type="submission" date="2020-11" db="EMBL/GenBank/DDBJ databases">
        <authorList>
            <consortium name="DOE Joint Genome Institute"/>
            <person name="Ahrendt S."/>
            <person name="Riley R."/>
            <person name="Andreopoulos W."/>
            <person name="Labutti K."/>
            <person name="Pangilinan J."/>
            <person name="Ruiz-Duenas F.J."/>
            <person name="Barrasa J.M."/>
            <person name="Sanchez-Garcia M."/>
            <person name="Camarero S."/>
            <person name="Miyauchi S."/>
            <person name="Serrano A."/>
            <person name="Linde D."/>
            <person name="Babiker R."/>
            <person name="Drula E."/>
            <person name="Ayuso-Fernandez I."/>
            <person name="Pacheco R."/>
            <person name="Padilla G."/>
            <person name="Ferreira P."/>
            <person name="Barriuso J."/>
            <person name="Kellner H."/>
            <person name="Castanera R."/>
            <person name="Alfaro M."/>
            <person name="Ramirez L."/>
            <person name="Pisabarro A.G."/>
            <person name="Kuo A."/>
            <person name="Tritt A."/>
            <person name="Lipzen A."/>
            <person name="He G."/>
            <person name="Yan M."/>
            <person name="Ng V."/>
            <person name="Cullen D."/>
            <person name="Martin F."/>
            <person name="Rosso M.-N."/>
            <person name="Henrissat B."/>
            <person name="Hibbett D."/>
            <person name="Martinez A.T."/>
            <person name="Grigoriev I.V."/>
        </authorList>
    </citation>
    <scope>NUCLEOTIDE SEQUENCE</scope>
    <source>
        <strain evidence="1">AH 40177</strain>
    </source>
</reference>
<comment type="caution">
    <text evidence="1">The sequence shown here is derived from an EMBL/GenBank/DDBJ whole genome shotgun (WGS) entry which is preliminary data.</text>
</comment>
<sequence>MPLGLEFSAASPISLPSLRSLAIRSGGDNMGPLCHISAPFLEDLSLSWPYGIGSNLRRLCEEVIDFQQNRSSSTLFSLTIREIKGMDKQMVGMLLSAFPSIKLFRTVNIRYKDDLFQCLTLQSRKSMSDDDSPREPKAILLPHLTHLEVLGLYSDRYQRWECELLCDLICSRWWTESDESSHNGLSCLQKVTLDQGSELSFTEMLTISRLAPGLEVTVLPIFNDFPY</sequence>
<keyword evidence="2" id="KW-1185">Reference proteome</keyword>
<protein>
    <submittedName>
        <fullName evidence="1">Uncharacterized protein</fullName>
    </submittedName>
</protein>
<dbReference type="AlphaFoldDB" id="A0A9P5U9R2"/>
<dbReference type="EMBL" id="JADNRY010000033">
    <property type="protein sequence ID" value="KAF9071281.1"/>
    <property type="molecule type" value="Genomic_DNA"/>
</dbReference>
<proteinExistence type="predicted"/>
<accession>A0A9P5U9R2</accession>
<evidence type="ECO:0000313" key="1">
    <source>
        <dbReference type="EMBL" id="KAF9071281.1"/>
    </source>
</evidence>
<name>A0A9P5U9R2_9AGAR</name>
<evidence type="ECO:0000313" key="2">
    <source>
        <dbReference type="Proteomes" id="UP000772434"/>
    </source>
</evidence>
<gene>
    <name evidence="1" type="ORF">BDP27DRAFT_1322263</name>
</gene>
<dbReference type="Proteomes" id="UP000772434">
    <property type="component" value="Unassembled WGS sequence"/>
</dbReference>
<organism evidence="1 2">
    <name type="scientific">Rhodocollybia butyracea</name>
    <dbReference type="NCBI Taxonomy" id="206335"/>
    <lineage>
        <taxon>Eukaryota</taxon>
        <taxon>Fungi</taxon>
        <taxon>Dikarya</taxon>
        <taxon>Basidiomycota</taxon>
        <taxon>Agaricomycotina</taxon>
        <taxon>Agaricomycetes</taxon>
        <taxon>Agaricomycetidae</taxon>
        <taxon>Agaricales</taxon>
        <taxon>Marasmiineae</taxon>
        <taxon>Omphalotaceae</taxon>
        <taxon>Rhodocollybia</taxon>
    </lineage>
</organism>